<reference evidence="1 2" key="2">
    <citation type="submission" date="2009-03" db="EMBL/GenBank/DDBJ databases">
        <title>Draft genome sequence of Coprococcus comes (ATCC 27758).</title>
        <authorList>
            <person name="Sudarsanam P."/>
            <person name="Ley R."/>
            <person name="Guruge J."/>
            <person name="Turnbaugh P.J."/>
            <person name="Mahowald M."/>
            <person name="Liep D."/>
            <person name="Gordon J."/>
        </authorList>
    </citation>
    <scope>NUCLEOTIDE SEQUENCE [LARGE SCALE GENOMIC DNA]</scope>
    <source>
        <strain evidence="1 2">ATCC 27758</strain>
    </source>
</reference>
<dbReference type="Proteomes" id="UP000003793">
    <property type="component" value="Unassembled WGS sequence"/>
</dbReference>
<comment type="caution">
    <text evidence="1">The sequence shown here is derived from an EMBL/GenBank/DDBJ whole genome shotgun (WGS) entry which is preliminary data.</text>
</comment>
<accession>C0BCT7</accession>
<proteinExistence type="predicted"/>
<protein>
    <submittedName>
        <fullName evidence="1">Uncharacterized protein</fullName>
    </submittedName>
</protein>
<gene>
    <name evidence="1" type="ORF">COPCOM_02978</name>
</gene>
<evidence type="ECO:0000313" key="1">
    <source>
        <dbReference type="EMBL" id="EEG88888.1"/>
    </source>
</evidence>
<reference evidence="1 2" key="1">
    <citation type="submission" date="2009-02" db="EMBL/GenBank/DDBJ databases">
        <authorList>
            <person name="Fulton L."/>
            <person name="Clifton S."/>
            <person name="Fulton B."/>
            <person name="Xu J."/>
            <person name="Minx P."/>
            <person name="Pepin K.H."/>
            <person name="Johnson M."/>
            <person name="Bhonagiri V."/>
            <person name="Nash W.E."/>
            <person name="Mardis E.R."/>
            <person name="Wilson R.K."/>
        </authorList>
    </citation>
    <scope>NUCLEOTIDE SEQUENCE [LARGE SCALE GENOMIC DNA]</scope>
    <source>
        <strain evidence="1 2">ATCC 27758</strain>
    </source>
</reference>
<evidence type="ECO:0000313" key="2">
    <source>
        <dbReference type="Proteomes" id="UP000003793"/>
    </source>
</evidence>
<organism evidence="1 2">
    <name type="scientific">Coprococcus comes ATCC 27758</name>
    <dbReference type="NCBI Taxonomy" id="470146"/>
    <lineage>
        <taxon>Bacteria</taxon>
        <taxon>Bacillati</taxon>
        <taxon>Bacillota</taxon>
        <taxon>Clostridia</taxon>
        <taxon>Lachnospirales</taxon>
        <taxon>Lachnospiraceae</taxon>
        <taxon>Coprococcus</taxon>
    </lineage>
</organism>
<sequence>MPPPFFCLLRNGVDELRDYIASENAKTKKKLNDRRNEKISTLNRAISEKNEEIIFELMADDLREDGDKLKSQLKDFVNFIPGSGKR</sequence>
<dbReference type="AlphaFoldDB" id="C0BCT7"/>
<name>C0BCT7_9FIRM</name>
<dbReference type="EMBL" id="ABVR01000042">
    <property type="protein sequence ID" value="EEG88888.1"/>
    <property type="molecule type" value="Genomic_DNA"/>
</dbReference>
<dbReference type="HOGENOM" id="CLU_2492517_0_0_9"/>